<comment type="similarity">
    <text evidence="4">Belongs to the metallo-dependent hydrolases superfamily. Hydantoinase/dihydropyrimidinase family.</text>
</comment>
<dbReference type="SUPFAM" id="SSF51338">
    <property type="entry name" value="Composite domain of metallo-dependent hydrolases"/>
    <property type="match status" value="1"/>
</dbReference>
<dbReference type="GO" id="GO:0004038">
    <property type="term" value="F:allantoinase activity"/>
    <property type="evidence" value="ECO:0007669"/>
    <property type="project" value="UniProtKB-EC"/>
</dbReference>
<comment type="function">
    <text evidence="2">Catalyzes the reversible cyclization of carbamoyl aspartate to dihydroorotate.</text>
</comment>
<dbReference type="PANTHER" id="PTHR43668">
    <property type="entry name" value="ALLANTOINASE"/>
    <property type="match status" value="1"/>
</dbReference>
<protein>
    <recommendedName>
        <fullName evidence="8">allantoinase</fullName>
        <ecNumber evidence="8">3.5.2.5</ecNumber>
    </recommendedName>
</protein>
<keyword evidence="9" id="KW-0479">Metal-binding</keyword>
<dbReference type="Proteomes" id="UP000322917">
    <property type="component" value="Unassembled WGS sequence"/>
</dbReference>
<name>A0A1M6HZU7_9FIRM</name>
<organism evidence="13 14">
    <name type="scientific">Propionispora hippei DSM 15287</name>
    <dbReference type="NCBI Taxonomy" id="1123003"/>
    <lineage>
        <taxon>Bacteria</taxon>
        <taxon>Bacillati</taxon>
        <taxon>Bacillota</taxon>
        <taxon>Negativicutes</taxon>
        <taxon>Selenomonadales</taxon>
        <taxon>Sporomusaceae</taxon>
        <taxon>Propionispora</taxon>
    </lineage>
</organism>
<dbReference type="InterPro" id="IPR006680">
    <property type="entry name" value="Amidohydro-rel"/>
</dbReference>
<sequence>MTVDLVIKHVKVYTEGGLLAAGIAVQAGKIVAIASDDCLPEGISSIDGQGRYLLPGGIDPHVHFRDPGKTERETFLTGTMAAAAGGVTTVCEHPISSPPPYSAELIRNRIKVAAEQAVVDFAFFGAAGADKLEHIPQVAQEGIVAFKTFFHEPPEGREEEFAGLTMANDAAIYAGFQAVAKTGKILAIHAENNDIIAARIKELRAAGKLKGRDHALSRPPVSEIESVGKILLLARECGTKVQLCHISTPQAAELVKQAKADGVKAYLETCPHYLFLTDDKLEELGPFAKCNPPLRSRELSDALWRYIDDGTVDMIGSDHGPFLPEEKEIGFRDIFAAPAGFPGIDLRLPLLLDAVHKGRLSLDRMVELISTAPAKLYGLYPQKGAIRIGSDADLVLVDLAADFIVDRRQSYSKSRDTGRVYDGWKLKGRPVMTLVRGRVVMEEGRVDEQAARWGRLVTPRNG</sequence>
<dbReference type="InterPro" id="IPR002195">
    <property type="entry name" value="Dihydroorotase_CS"/>
</dbReference>
<evidence type="ECO:0000256" key="9">
    <source>
        <dbReference type="ARBA" id="ARBA00022723"/>
    </source>
</evidence>
<dbReference type="SUPFAM" id="SSF51556">
    <property type="entry name" value="Metallo-dependent hydrolases"/>
    <property type="match status" value="1"/>
</dbReference>
<dbReference type="InterPro" id="IPR011059">
    <property type="entry name" value="Metal-dep_hydrolase_composite"/>
</dbReference>
<dbReference type="GO" id="GO:0008270">
    <property type="term" value="F:zinc ion binding"/>
    <property type="evidence" value="ECO:0007669"/>
    <property type="project" value="InterPro"/>
</dbReference>
<evidence type="ECO:0000256" key="7">
    <source>
        <dbReference type="ARBA" id="ARBA00011881"/>
    </source>
</evidence>
<dbReference type="RefSeq" id="WP_149734886.1">
    <property type="nucleotide sequence ID" value="NZ_FQZD01000015.1"/>
</dbReference>
<dbReference type="Gene3D" id="2.30.40.10">
    <property type="entry name" value="Urease, subunit C, domain 1"/>
    <property type="match status" value="1"/>
</dbReference>
<evidence type="ECO:0000259" key="12">
    <source>
        <dbReference type="Pfam" id="PF01979"/>
    </source>
</evidence>
<evidence type="ECO:0000256" key="5">
    <source>
        <dbReference type="ARBA" id="ARBA00010286"/>
    </source>
</evidence>
<keyword evidence="14" id="KW-1185">Reference proteome</keyword>
<evidence type="ECO:0000313" key="13">
    <source>
        <dbReference type="EMBL" id="SHJ27651.1"/>
    </source>
</evidence>
<dbReference type="GO" id="GO:0000256">
    <property type="term" value="P:allantoin catabolic process"/>
    <property type="evidence" value="ECO:0007669"/>
    <property type="project" value="InterPro"/>
</dbReference>
<evidence type="ECO:0000256" key="3">
    <source>
        <dbReference type="ARBA" id="ARBA00004968"/>
    </source>
</evidence>
<comment type="similarity">
    <text evidence="5">Belongs to the metallo-dependent hydrolases superfamily. DHOase family. Class I DHOase subfamily.</text>
</comment>
<dbReference type="EMBL" id="FQZD01000015">
    <property type="protein sequence ID" value="SHJ27651.1"/>
    <property type="molecule type" value="Genomic_DNA"/>
</dbReference>
<dbReference type="Pfam" id="PF01979">
    <property type="entry name" value="Amidohydro_1"/>
    <property type="match status" value="1"/>
</dbReference>
<evidence type="ECO:0000256" key="2">
    <source>
        <dbReference type="ARBA" id="ARBA00002368"/>
    </source>
</evidence>
<dbReference type="InterPro" id="IPR032466">
    <property type="entry name" value="Metal_Hydrolase"/>
</dbReference>
<dbReference type="FunFam" id="3.20.20.140:FF:000174">
    <property type="entry name" value="Dihydropyrimidinase-related protein 2"/>
    <property type="match status" value="1"/>
</dbReference>
<comment type="pathway">
    <text evidence="3">Nitrogen metabolism; (S)-allantoin degradation; allantoate from (S)-allantoin: step 1/1.</text>
</comment>
<dbReference type="NCBIfam" id="TIGR03178">
    <property type="entry name" value="allantoinase"/>
    <property type="match status" value="1"/>
</dbReference>
<keyword evidence="10" id="KW-0378">Hydrolase</keyword>
<evidence type="ECO:0000256" key="6">
    <source>
        <dbReference type="ARBA" id="ARBA00010368"/>
    </source>
</evidence>
<dbReference type="PANTHER" id="PTHR43668:SF2">
    <property type="entry name" value="ALLANTOINASE"/>
    <property type="match status" value="1"/>
</dbReference>
<gene>
    <name evidence="13" type="ORF">SAMN02745170_02140</name>
</gene>
<feature type="domain" description="Amidohydrolase-related" evidence="12">
    <location>
        <begin position="52"/>
        <end position="440"/>
    </location>
</feature>
<dbReference type="OrthoDB" id="9765462at2"/>
<dbReference type="AlphaFoldDB" id="A0A1M6HZU7"/>
<proteinExistence type="inferred from homology"/>
<keyword evidence="11" id="KW-0862">Zinc</keyword>
<dbReference type="InterPro" id="IPR017593">
    <property type="entry name" value="Allantoinase"/>
</dbReference>
<evidence type="ECO:0000313" key="14">
    <source>
        <dbReference type="Proteomes" id="UP000322917"/>
    </source>
</evidence>
<evidence type="ECO:0000256" key="10">
    <source>
        <dbReference type="ARBA" id="ARBA00022801"/>
    </source>
</evidence>
<dbReference type="GO" id="GO:0006145">
    <property type="term" value="P:purine nucleobase catabolic process"/>
    <property type="evidence" value="ECO:0007669"/>
    <property type="project" value="TreeGrafter"/>
</dbReference>
<dbReference type="Gene3D" id="3.20.20.140">
    <property type="entry name" value="Metal-dependent hydrolases"/>
    <property type="match status" value="1"/>
</dbReference>
<reference evidence="13 14" key="1">
    <citation type="submission" date="2016-11" db="EMBL/GenBank/DDBJ databases">
        <authorList>
            <person name="Varghese N."/>
            <person name="Submissions S."/>
        </authorList>
    </citation>
    <scope>NUCLEOTIDE SEQUENCE [LARGE SCALE GENOMIC DNA]</scope>
    <source>
        <strain evidence="13 14">DSM 15287</strain>
    </source>
</reference>
<evidence type="ECO:0000256" key="1">
    <source>
        <dbReference type="ARBA" id="ARBA00001947"/>
    </source>
</evidence>
<dbReference type="GO" id="GO:0005737">
    <property type="term" value="C:cytoplasm"/>
    <property type="evidence" value="ECO:0007669"/>
    <property type="project" value="TreeGrafter"/>
</dbReference>
<comment type="similarity">
    <text evidence="6">Belongs to the metallo-dependent hydrolases superfamily. Allantoinase family.</text>
</comment>
<dbReference type="NCBIfam" id="TIGR00857">
    <property type="entry name" value="pyrC_multi"/>
    <property type="match status" value="1"/>
</dbReference>
<evidence type="ECO:0000256" key="11">
    <source>
        <dbReference type="ARBA" id="ARBA00022833"/>
    </source>
</evidence>
<evidence type="ECO:0000256" key="4">
    <source>
        <dbReference type="ARBA" id="ARBA00008829"/>
    </source>
</evidence>
<dbReference type="InterPro" id="IPR050138">
    <property type="entry name" value="DHOase/Allantoinase_Hydrolase"/>
</dbReference>
<evidence type="ECO:0000256" key="8">
    <source>
        <dbReference type="ARBA" id="ARBA00012863"/>
    </source>
</evidence>
<dbReference type="PROSITE" id="PS00482">
    <property type="entry name" value="DIHYDROOROTASE_1"/>
    <property type="match status" value="1"/>
</dbReference>
<dbReference type="EC" id="3.5.2.5" evidence="8"/>
<comment type="cofactor">
    <cofactor evidence="1">
        <name>Zn(2+)</name>
        <dbReference type="ChEBI" id="CHEBI:29105"/>
    </cofactor>
</comment>
<comment type="subunit">
    <text evidence="7">Homotetramer.</text>
</comment>
<accession>A0A1M6HZU7</accession>
<dbReference type="GO" id="GO:0050897">
    <property type="term" value="F:cobalt ion binding"/>
    <property type="evidence" value="ECO:0007669"/>
    <property type="project" value="InterPro"/>
</dbReference>